<dbReference type="GO" id="GO:0008168">
    <property type="term" value="F:methyltransferase activity"/>
    <property type="evidence" value="ECO:0007669"/>
    <property type="project" value="UniProtKB-KW"/>
</dbReference>
<name>A0A263D1M4_9PSEU</name>
<dbReference type="InParanoid" id="A0A263D1M4"/>
<dbReference type="EMBL" id="NKYE01000009">
    <property type="protein sequence ID" value="OZM72099.1"/>
    <property type="molecule type" value="Genomic_DNA"/>
</dbReference>
<accession>A0A263D1M4</accession>
<dbReference type="OrthoDB" id="3779937at2"/>
<reference evidence="1 2" key="1">
    <citation type="submission" date="2017-07" db="EMBL/GenBank/DDBJ databases">
        <title>Amycolatopsis antarcticus sp. nov., isolated from the surface of an Antarcticus brown macroalga.</title>
        <authorList>
            <person name="Wang J."/>
            <person name="Leiva S."/>
            <person name="Huang J."/>
            <person name="Huang Y."/>
        </authorList>
    </citation>
    <scope>NUCLEOTIDE SEQUENCE [LARGE SCALE GENOMIC DNA]</scope>
    <source>
        <strain evidence="1 2">AU-G6</strain>
    </source>
</reference>
<dbReference type="CDD" id="cd02440">
    <property type="entry name" value="AdoMet_MTases"/>
    <property type="match status" value="1"/>
</dbReference>
<keyword evidence="1" id="KW-0489">Methyltransferase</keyword>
<sequence length="356" mass="39996">MADQQSPDVTAAVAERRPRYLAEIAAGVERFFEPRRADCPWCGSDRLSVRLRTTDLLQHKPGRFILEQCGECAHIFQNPRLNGDGLEFYYRDIYDGLGEAKMNSMFEASARGYRSRAEMISPHHTPVCWLDVGMGHGHFCREAKEVHPDTVFDGLDISAGVELAQERGWVRKAYRGDFVDRSVDLAGEYDVISMFHYLEHTADPRAEVAAAAAALPPGGYLLIELPDPECRWNRLVGRYWMPWLQPQHLNMIPLRNLRRAAIDSGLTPVAEQRSEAHESSDLVAALYLLLASKFSDDDRPWHEAPPSAARKRLCTVVWLLAVPALLVAMLIDKAVAPIGRDRGMSNAYRFLATKPG</sequence>
<gene>
    <name evidence="1" type="ORF">CFN78_16275</name>
</gene>
<dbReference type="Proteomes" id="UP000242444">
    <property type="component" value="Unassembled WGS sequence"/>
</dbReference>
<dbReference type="GO" id="GO:0032259">
    <property type="term" value="P:methylation"/>
    <property type="evidence" value="ECO:0007669"/>
    <property type="project" value="UniProtKB-KW"/>
</dbReference>
<dbReference type="SUPFAM" id="SSF53335">
    <property type="entry name" value="S-adenosyl-L-methionine-dependent methyltransferases"/>
    <property type="match status" value="1"/>
</dbReference>
<organism evidence="1 2">
    <name type="scientific">Amycolatopsis antarctica</name>
    <dbReference type="NCBI Taxonomy" id="1854586"/>
    <lineage>
        <taxon>Bacteria</taxon>
        <taxon>Bacillati</taxon>
        <taxon>Actinomycetota</taxon>
        <taxon>Actinomycetes</taxon>
        <taxon>Pseudonocardiales</taxon>
        <taxon>Pseudonocardiaceae</taxon>
        <taxon>Amycolatopsis</taxon>
    </lineage>
</organism>
<proteinExistence type="predicted"/>
<protein>
    <submittedName>
        <fullName evidence="1">Methyltransferase type 12</fullName>
    </submittedName>
</protein>
<dbReference type="InterPro" id="IPR029063">
    <property type="entry name" value="SAM-dependent_MTases_sf"/>
</dbReference>
<dbReference type="AlphaFoldDB" id="A0A263D1M4"/>
<keyword evidence="1" id="KW-0808">Transferase</keyword>
<comment type="caution">
    <text evidence="1">The sequence shown here is derived from an EMBL/GenBank/DDBJ whole genome shotgun (WGS) entry which is preliminary data.</text>
</comment>
<evidence type="ECO:0000313" key="2">
    <source>
        <dbReference type="Proteomes" id="UP000242444"/>
    </source>
</evidence>
<dbReference type="Pfam" id="PF13489">
    <property type="entry name" value="Methyltransf_23"/>
    <property type="match status" value="1"/>
</dbReference>
<keyword evidence="2" id="KW-1185">Reference proteome</keyword>
<dbReference type="RefSeq" id="WP_094863670.1">
    <property type="nucleotide sequence ID" value="NZ_NKYE01000009.1"/>
</dbReference>
<dbReference type="Gene3D" id="3.40.50.150">
    <property type="entry name" value="Vaccinia Virus protein VP39"/>
    <property type="match status" value="1"/>
</dbReference>
<evidence type="ECO:0000313" key="1">
    <source>
        <dbReference type="EMBL" id="OZM72099.1"/>
    </source>
</evidence>